<feature type="signal peptide" evidence="2">
    <location>
        <begin position="1"/>
        <end position="26"/>
    </location>
</feature>
<dbReference type="PANTHER" id="PTHR42059">
    <property type="entry name" value="TNT DOMAIN-CONTAINING PROTEIN"/>
    <property type="match status" value="1"/>
</dbReference>
<sequence>MKSPRWLFAILFGTVLALVPSTVSMASPSTVTAQAAADAGDSVSGAPRTSTPPPPQSLCDPGAPPNAPQTTAFYNNNALFGPLNLPTASPVGPLLAGYQRFGAQSESEWLKNYTVPATSTTPVRLFFPPQNGYVLGPDGKAAKTRQTLLPGYRLDRFGFTGGTFLSPIGTAFNARSLPPQNLSTPPFPPDTAPAPLANYHTYCILKPFSVDSGSIAPWFAQPGGGTQFELNQAYFPQATTTVTVQWLIDHKFITEEYLDGTCVDQDGWAAPSGACS</sequence>
<keyword evidence="5" id="KW-1185">Reference proteome</keyword>
<evidence type="ECO:0000313" key="5">
    <source>
        <dbReference type="Proteomes" id="UP001501570"/>
    </source>
</evidence>
<keyword evidence="2" id="KW-0732">Signal</keyword>
<accession>A0ABP9RT53</accession>
<protein>
    <recommendedName>
        <fullName evidence="3">TNT domain-containing protein</fullName>
    </recommendedName>
</protein>
<evidence type="ECO:0000256" key="2">
    <source>
        <dbReference type="SAM" id="SignalP"/>
    </source>
</evidence>
<comment type="caution">
    <text evidence="4">The sequence shown here is derived from an EMBL/GenBank/DDBJ whole genome shotgun (WGS) entry which is preliminary data.</text>
</comment>
<proteinExistence type="predicted"/>
<dbReference type="RefSeq" id="WP_345630554.1">
    <property type="nucleotide sequence ID" value="NZ_BAABJQ010000008.1"/>
</dbReference>
<evidence type="ECO:0000313" key="4">
    <source>
        <dbReference type="EMBL" id="GAA5186658.1"/>
    </source>
</evidence>
<evidence type="ECO:0000259" key="3">
    <source>
        <dbReference type="Pfam" id="PF14021"/>
    </source>
</evidence>
<organism evidence="4 5">
    <name type="scientific">Rugosimonospora acidiphila</name>
    <dbReference type="NCBI Taxonomy" id="556531"/>
    <lineage>
        <taxon>Bacteria</taxon>
        <taxon>Bacillati</taxon>
        <taxon>Actinomycetota</taxon>
        <taxon>Actinomycetes</taxon>
        <taxon>Micromonosporales</taxon>
        <taxon>Micromonosporaceae</taxon>
        <taxon>Rugosimonospora</taxon>
    </lineage>
</organism>
<feature type="region of interest" description="Disordered" evidence="1">
    <location>
        <begin position="36"/>
        <end position="67"/>
    </location>
</feature>
<feature type="chain" id="PRO_5046578654" description="TNT domain-containing protein" evidence="2">
    <location>
        <begin position="27"/>
        <end position="276"/>
    </location>
</feature>
<feature type="compositionally biased region" description="Pro residues" evidence="1">
    <location>
        <begin position="50"/>
        <end position="67"/>
    </location>
</feature>
<dbReference type="Pfam" id="PF14021">
    <property type="entry name" value="TNT"/>
    <property type="match status" value="1"/>
</dbReference>
<gene>
    <name evidence="4" type="ORF">GCM10023322_33410</name>
</gene>
<dbReference type="PANTHER" id="PTHR42059:SF1">
    <property type="entry name" value="TNT DOMAIN-CONTAINING PROTEIN"/>
    <property type="match status" value="1"/>
</dbReference>
<feature type="domain" description="TNT" evidence="3">
    <location>
        <begin position="147"/>
        <end position="254"/>
    </location>
</feature>
<name>A0ABP9RT53_9ACTN</name>
<reference evidence="5" key="1">
    <citation type="journal article" date="2019" name="Int. J. Syst. Evol. Microbiol.">
        <title>The Global Catalogue of Microorganisms (GCM) 10K type strain sequencing project: providing services to taxonomists for standard genome sequencing and annotation.</title>
        <authorList>
            <consortium name="The Broad Institute Genomics Platform"/>
            <consortium name="The Broad Institute Genome Sequencing Center for Infectious Disease"/>
            <person name="Wu L."/>
            <person name="Ma J."/>
        </authorList>
    </citation>
    <scope>NUCLEOTIDE SEQUENCE [LARGE SCALE GENOMIC DNA]</scope>
    <source>
        <strain evidence="5">JCM 18304</strain>
    </source>
</reference>
<evidence type="ECO:0000256" key="1">
    <source>
        <dbReference type="SAM" id="MobiDB-lite"/>
    </source>
</evidence>
<dbReference type="Proteomes" id="UP001501570">
    <property type="component" value="Unassembled WGS sequence"/>
</dbReference>
<feature type="compositionally biased region" description="Low complexity" evidence="1">
    <location>
        <begin position="36"/>
        <end position="46"/>
    </location>
</feature>
<dbReference type="InterPro" id="IPR053024">
    <property type="entry name" value="Fungal_surface_NADase"/>
</dbReference>
<dbReference type="InterPro" id="IPR025331">
    <property type="entry name" value="TNT"/>
</dbReference>
<dbReference type="EMBL" id="BAABJQ010000008">
    <property type="protein sequence ID" value="GAA5186658.1"/>
    <property type="molecule type" value="Genomic_DNA"/>
</dbReference>